<dbReference type="AlphaFoldDB" id="A0A432ZRY0"/>
<sequence>MLTLTQEFTKACEECVTVSLTDYGIIALSGADAQSFLQGQLTCDLNQLEQQGWLYGALCDPTGKAFSVFWLTRWNERLLLIQQRESIEKALAQLQKYAIFNQVEIRDISADTKILGIFGESCNNKLSPLLKAEIDAAVVNQPEWVALRVGEAPQQWLVIGHSGIDAEYDQRYWQALEIERGRPQIAALTQLAFVPQMLNVQALNGISFTKGCYIGQETIARMKYLGKQKRAMFRLSGKATALPQPGATVEVALGEQRWRRAGTVISAVNRAEHHCDLLAVLPADATAEQTFRLRDDEASLLEIHSLPYQLET</sequence>
<dbReference type="GO" id="GO:0016226">
    <property type="term" value="P:iron-sulfur cluster assembly"/>
    <property type="evidence" value="ECO:0007669"/>
    <property type="project" value="TreeGrafter"/>
</dbReference>
<dbReference type="NCBIfam" id="NF007110">
    <property type="entry name" value="PRK09559.1"/>
    <property type="match status" value="1"/>
</dbReference>
<reference evidence="3 4" key="1">
    <citation type="journal article" date="2011" name="Front. Microbiol.">
        <title>Genomic signatures of strain selection and enhancement in Bacillus atrophaeus var. globigii, a historical biowarfare simulant.</title>
        <authorList>
            <person name="Gibbons H.S."/>
            <person name="Broomall S.M."/>
            <person name="McNew L.A."/>
            <person name="Daligault H."/>
            <person name="Chapman C."/>
            <person name="Bruce D."/>
            <person name="Karavis M."/>
            <person name="Krepps M."/>
            <person name="McGregor P.A."/>
            <person name="Hong C."/>
            <person name="Park K.H."/>
            <person name="Akmal A."/>
            <person name="Feldman A."/>
            <person name="Lin J.S."/>
            <person name="Chang W.E."/>
            <person name="Higgs B.W."/>
            <person name="Demirev P."/>
            <person name="Lindquist J."/>
            <person name="Liem A."/>
            <person name="Fochler E."/>
            <person name="Read T.D."/>
            <person name="Tapia R."/>
            <person name="Johnson S."/>
            <person name="Bishop-Lilly K.A."/>
            <person name="Detter C."/>
            <person name="Han C."/>
            <person name="Sozhamannan S."/>
            <person name="Rosenzweig C.N."/>
            <person name="Skowronski E.W."/>
        </authorList>
    </citation>
    <scope>NUCLEOTIDE SEQUENCE [LARGE SCALE GENOMIC DNA]</scope>
    <source>
        <strain evidence="3 4">CC-PW-9</strain>
    </source>
</reference>
<dbReference type="InterPro" id="IPR029043">
    <property type="entry name" value="GcvT/YgfZ_C"/>
</dbReference>
<dbReference type="RefSeq" id="WP_126841645.1">
    <property type="nucleotide sequence ID" value="NZ_PIQH01000004.1"/>
</dbReference>
<dbReference type="NCBIfam" id="TIGR03317">
    <property type="entry name" value="ygfZ_signature"/>
    <property type="match status" value="1"/>
</dbReference>
<dbReference type="Gene3D" id="3.30.70.1400">
    <property type="entry name" value="Aminomethyltransferase beta-barrel domains"/>
    <property type="match status" value="1"/>
</dbReference>
<dbReference type="Pfam" id="PF01571">
    <property type="entry name" value="GCV_T"/>
    <property type="match status" value="1"/>
</dbReference>
<keyword evidence="4" id="KW-1185">Reference proteome</keyword>
<evidence type="ECO:0000313" key="3">
    <source>
        <dbReference type="EMBL" id="RUO80586.1"/>
    </source>
</evidence>
<dbReference type="PANTHER" id="PTHR22602:SF0">
    <property type="entry name" value="TRANSFERASE CAF17, MITOCHONDRIAL-RELATED"/>
    <property type="match status" value="1"/>
</dbReference>
<evidence type="ECO:0000259" key="1">
    <source>
        <dbReference type="Pfam" id="PF01571"/>
    </source>
</evidence>
<dbReference type="Gene3D" id="2.40.30.160">
    <property type="match status" value="1"/>
</dbReference>
<dbReference type="EMBL" id="PIQH01000004">
    <property type="protein sequence ID" value="RUO80586.1"/>
    <property type="molecule type" value="Genomic_DNA"/>
</dbReference>
<evidence type="ECO:0000313" key="4">
    <source>
        <dbReference type="Proteomes" id="UP000287996"/>
    </source>
</evidence>
<feature type="domain" description="tRNA-modifying protein YgfZ-like beta-barrel" evidence="2">
    <location>
        <begin position="229"/>
        <end position="296"/>
    </location>
</feature>
<dbReference type="Pfam" id="PF21130">
    <property type="entry name" value="YgfZ_barrel"/>
    <property type="match status" value="1"/>
</dbReference>
<dbReference type="InterPro" id="IPR017703">
    <property type="entry name" value="YgfZ/GCV_T_CS"/>
</dbReference>
<dbReference type="SUPFAM" id="SSF103025">
    <property type="entry name" value="Folate-binding domain"/>
    <property type="match status" value="1"/>
</dbReference>
<dbReference type="Gene3D" id="3.30.70.1630">
    <property type="match status" value="1"/>
</dbReference>
<organism evidence="3 4">
    <name type="scientific">Idiomarina tyrosinivorans</name>
    <dbReference type="NCBI Taxonomy" id="1445662"/>
    <lineage>
        <taxon>Bacteria</taxon>
        <taxon>Pseudomonadati</taxon>
        <taxon>Pseudomonadota</taxon>
        <taxon>Gammaproteobacteria</taxon>
        <taxon>Alteromonadales</taxon>
        <taxon>Idiomarinaceae</taxon>
        <taxon>Idiomarina</taxon>
    </lineage>
</organism>
<dbReference type="Proteomes" id="UP000287996">
    <property type="component" value="Unassembled WGS sequence"/>
</dbReference>
<comment type="caution">
    <text evidence="3">The sequence shown here is derived from an EMBL/GenBank/DDBJ whole genome shotgun (WGS) entry which is preliminary data.</text>
</comment>
<dbReference type="InterPro" id="IPR048451">
    <property type="entry name" value="YgfZ_barrel"/>
</dbReference>
<name>A0A432ZRY0_9GAMM</name>
<evidence type="ECO:0000259" key="2">
    <source>
        <dbReference type="Pfam" id="PF21130"/>
    </source>
</evidence>
<dbReference type="InterPro" id="IPR045179">
    <property type="entry name" value="YgfZ/GcvT"/>
</dbReference>
<dbReference type="OrthoDB" id="9796287at2"/>
<dbReference type="PIRSF" id="PIRSF006487">
    <property type="entry name" value="GcvT"/>
    <property type="match status" value="1"/>
</dbReference>
<feature type="domain" description="GCVT N-terminal" evidence="1">
    <location>
        <begin position="5"/>
        <end position="163"/>
    </location>
</feature>
<dbReference type="InterPro" id="IPR006222">
    <property type="entry name" value="GCVT_N"/>
</dbReference>
<dbReference type="PANTHER" id="PTHR22602">
    <property type="entry name" value="TRANSFERASE CAF17, MITOCHONDRIAL-RELATED"/>
    <property type="match status" value="1"/>
</dbReference>
<dbReference type="SUPFAM" id="SSF101790">
    <property type="entry name" value="Aminomethyltransferase beta-barrel domain"/>
    <property type="match status" value="1"/>
</dbReference>
<gene>
    <name evidence="3" type="ORF">CWI84_05880</name>
</gene>
<accession>A0A432ZRY0</accession>
<proteinExistence type="predicted"/>
<protein>
    <submittedName>
        <fullName evidence="3">tRNA-modifying protein YgfZ</fullName>
    </submittedName>
</protein>